<protein>
    <submittedName>
        <fullName evidence="6">Thymus-specific serine protease</fullName>
    </submittedName>
</protein>
<proteinExistence type="inferred from homology"/>
<dbReference type="Proteomes" id="UP000591131">
    <property type="component" value="Unassembled WGS sequence"/>
</dbReference>
<keyword evidence="7" id="KW-1185">Reference proteome</keyword>
<dbReference type="PANTHER" id="PTHR11010">
    <property type="entry name" value="PROTEASE S28 PRO-X CARBOXYPEPTIDASE-RELATED"/>
    <property type="match status" value="1"/>
</dbReference>
<evidence type="ECO:0000256" key="3">
    <source>
        <dbReference type="ARBA" id="ARBA00022729"/>
    </source>
</evidence>
<evidence type="ECO:0000256" key="4">
    <source>
        <dbReference type="ARBA" id="ARBA00022801"/>
    </source>
</evidence>
<keyword evidence="5" id="KW-0325">Glycoprotein</keyword>
<dbReference type="EMBL" id="JAAPAO010000469">
    <property type="protein sequence ID" value="KAF4659032.1"/>
    <property type="molecule type" value="Genomic_DNA"/>
</dbReference>
<comment type="caution">
    <text evidence="6">The sequence shown here is derived from an EMBL/GenBank/DDBJ whole genome shotgun (WGS) entry which is preliminary data.</text>
</comment>
<dbReference type="SUPFAM" id="SSF53474">
    <property type="entry name" value="alpha/beta-Hydrolases"/>
    <property type="match status" value="1"/>
</dbReference>
<comment type="similarity">
    <text evidence="1">Belongs to the peptidase S28 family.</text>
</comment>
<keyword evidence="3" id="KW-0732">Signal</keyword>
<dbReference type="AlphaFoldDB" id="A0A7J6LIC5"/>
<keyword evidence="2 6" id="KW-0645">Protease</keyword>
<dbReference type="Gene3D" id="1.20.120.980">
    <property type="entry name" value="Serine carboxypeptidase S28, SKS domain"/>
    <property type="match status" value="1"/>
</dbReference>
<gene>
    <name evidence="6" type="primary">PRSS16_31</name>
    <name evidence="6" type="ORF">FOL47_007739</name>
</gene>
<evidence type="ECO:0000313" key="6">
    <source>
        <dbReference type="EMBL" id="KAF4659032.1"/>
    </source>
</evidence>
<evidence type="ECO:0000256" key="1">
    <source>
        <dbReference type="ARBA" id="ARBA00011079"/>
    </source>
</evidence>
<dbReference type="Pfam" id="PF05577">
    <property type="entry name" value="Peptidase_S28"/>
    <property type="match status" value="1"/>
</dbReference>
<dbReference type="OrthoDB" id="1735038at2759"/>
<reference evidence="6 7" key="1">
    <citation type="submission" date="2020-04" db="EMBL/GenBank/DDBJ databases">
        <title>Perkinsus chesapeaki whole genome sequence.</title>
        <authorList>
            <person name="Bogema D.R."/>
        </authorList>
    </citation>
    <scope>NUCLEOTIDE SEQUENCE [LARGE SCALE GENOMIC DNA]</scope>
    <source>
        <strain evidence="6">ATCC PRA-425</strain>
    </source>
</reference>
<keyword evidence="4" id="KW-0378">Hydrolase</keyword>
<dbReference type="GO" id="GO:0070008">
    <property type="term" value="F:serine-type exopeptidase activity"/>
    <property type="evidence" value="ECO:0007669"/>
    <property type="project" value="InterPro"/>
</dbReference>
<dbReference type="InterPro" id="IPR008758">
    <property type="entry name" value="Peptidase_S28"/>
</dbReference>
<dbReference type="GO" id="GO:0006508">
    <property type="term" value="P:proteolysis"/>
    <property type="evidence" value="ECO:0007669"/>
    <property type="project" value="UniProtKB-KW"/>
</dbReference>
<accession>A0A7J6LIC5</accession>
<dbReference type="PANTHER" id="PTHR11010:SF117">
    <property type="entry name" value="SERINE PROTEASE 16"/>
    <property type="match status" value="1"/>
</dbReference>
<evidence type="ECO:0000256" key="2">
    <source>
        <dbReference type="ARBA" id="ARBA00022670"/>
    </source>
</evidence>
<sequence>MPLQTVGKEMIDAAKKIRAGMVLLEQRYTGMSLPTREFSVATLKKLFKVPQSVKDVALFGEKTKDRLPGVKIILFGCSHGGTVAALARKYFSHIFDGAILSSAPLEIQLENEQYAEVLGRDFSNQELGGSDQCLGVLRDAHSAIGDRLSTPEGRQLLVEKFGLRQGDLEGSEAQTAFTHYGATTGVDLQYNDPECEKDFCNIRRICMRLTTGQGPPLDLLADIYKTNKPSRKSLVESIQQYLAMLKDDRTSDKKRMSFFDSCTSTGLFATCGHASCPFFTRPDRDWLFFARWVCEVGFGLSFDEIRDGIAEFNAYVGNFRGTTNILSINGNADPWYPSSIYEEGKGPEVEMVQDASHCYWCDVLDE</sequence>
<dbReference type="InterPro" id="IPR042269">
    <property type="entry name" value="Ser_carbopepase_S28_SKS"/>
</dbReference>
<evidence type="ECO:0000256" key="5">
    <source>
        <dbReference type="ARBA" id="ARBA00023180"/>
    </source>
</evidence>
<dbReference type="Gene3D" id="3.40.50.1820">
    <property type="entry name" value="alpha/beta hydrolase"/>
    <property type="match status" value="1"/>
</dbReference>
<organism evidence="6 7">
    <name type="scientific">Perkinsus chesapeaki</name>
    <name type="common">Clam parasite</name>
    <name type="synonym">Perkinsus andrewsi</name>
    <dbReference type="NCBI Taxonomy" id="330153"/>
    <lineage>
        <taxon>Eukaryota</taxon>
        <taxon>Sar</taxon>
        <taxon>Alveolata</taxon>
        <taxon>Perkinsozoa</taxon>
        <taxon>Perkinsea</taxon>
        <taxon>Perkinsida</taxon>
        <taxon>Perkinsidae</taxon>
        <taxon>Perkinsus</taxon>
    </lineage>
</organism>
<evidence type="ECO:0000313" key="7">
    <source>
        <dbReference type="Proteomes" id="UP000591131"/>
    </source>
</evidence>
<name>A0A7J6LIC5_PERCH</name>
<dbReference type="InterPro" id="IPR029058">
    <property type="entry name" value="AB_hydrolase_fold"/>
</dbReference>
<dbReference type="GO" id="GO:0008239">
    <property type="term" value="F:dipeptidyl-peptidase activity"/>
    <property type="evidence" value="ECO:0007669"/>
    <property type="project" value="TreeGrafter"/>
</dbReference>